<comment type="subcellular location">
    <subcellularLocation>
        <location evidence="1">Membrane</location>
        <topology evidence="1">Multi-pass membrane protein</topology>
    </subcellularLocation>
</comment>
<keyword evidence="4" id="KW-0050">Antiport</keyword>
<organism evidence="20">
    <name type="scientific">Ixodes ricinus</name>
    <name type="common">Common tick</name>
    <name type="synonym">Acarus ricinus</name>
    <dbReference type="NCBI Taxonomy" id="34613"/>
    <lineage>
        <taxon>Eukaryota</taxon>
        <taxon>Metazoa</taxon>
        <taxon>Ecdysozoa</taxon>
        <taxon>Arthropoda</taxon>
        <taxon>Chelicerata</taxon>
        <taxon>Arachnida</taxon>
        <taxon>Acari</taxon>
        <taxon>Parasitiformes</taxon>
        <taxon>Ixodida</taxon>
        <taxon>Ixodoidea</taxon>
        <taxon>Ixodidae</taxon>
        <taxon>Ixodinae</taxon>
        <taxon>Ixodes</taxon>
    </lineage>
</organism>
<feature type="compositionally biased region" description="Polar residues" evidence="17">
    <location>
        <begin position="391"/>
        <end position="403"/>
    </location>
</feature>
<evidence type="ECO:0000256" key="16">
    <source>
        <dbReference type="ARBA" id="ARBA00023201"/>
    </source>
</evidence>
<feature type="transmembrane region" description="Helical" evidence="18">
    <location>
        <begin position="185"/>
        <end position="207"/>
    </location>
</feature>
<keyword evidence="5" id="KW-0633">Potassium transport</keyword>
<evidence type="ECO:0000256" key="18">
    <source>
        <dbReference type="SAM" id="Phobius"/>
    </source>
</evidence>
<evidence type="ECO:0000256" key="2">
    <source>
        <dbReference type="ARBA" id="ARBA00005364"/>
    </source>
</evidence>
<dbReference type="GO" id="GO:0005886">
    <property type="term" value="C:plasma membrane"/>
    <property type="evidence" value="ECO:0007669"/>
    <property type="project" value="TreeGrafter"/>
</dbReference>
<feature type="domain" description="Sodium/calcium exchanger membrane region" evidence="19">
    <location>
        <begin position="120"/>
        <end position="261"/>
    </location>
</feature>
<evidence type="ECO:0000256" key="17">
    <source>
        <dbReference type="SAM" id="MobiDB-lite"/>
    </source>
</evidence>
<keyword evidence="8" id="KW-0732">Signal</keyword>
<dbReference type="InterPro" id="IPR044880">
    <property type="entry name" value="NCX_ion-bd_dom_sf"/>
</dbReference>
<proteinExistence type="inferred from homology"/>
<dbReference type="PANTHER" id="PTHR10846:SF72">
    <property type="entry name" value="SODIUM_POTASSIUM_CALCIUM EXCHANGER NCKX30C"/>
    <property type="match status" value="1"/>
</dbReference>
<dbReference type="InterPro" id="IPR004837">
    <property type="entry name" value="NaCa_Exmemb"/>
</dbReference>
<dbReference type="FunFam" id="1.20.1420.30:FF:000009">
    <property type="entry name" value="sodium/potassium/calcium exchanger 5 isoform X2"/>
    <property type="match status" value="1"/>
</dbReference>
<feature type="region of interest" description="Disordered" evidence="17">
    <location>
        <begin position="356"/>
        <end position="403"/>
    </location>
</feature>
<evidence type="ECO:0000256" key="13">
    <source>
        <dbReference type="ARBA" id="ARBA00023053"/>
    </source>
</evidence>
<feature type="domain" description="Sodium/calcium exchanger membrane region" evidence="19">
    <location>
        <begin position="547"/>
        <end position="692"/>
    </location>
</feature>
<dbReference type="AlphaFoldDB" id="A0A147BSH6"/>
<evidence type="ECO:0000256" key="9">
    <source>
        <dbReference type="ARBA" id="ARBA00022837"/>
    </source>
</evidence>
<evidence type="ECO:0000256" key="10">
    <source>
        <dbReference type="ARBA" id="ARBA00022847"/>
    </source>
</evidence>
<feature type="transmembrane region" description="Helical" evidence="18">
    <location>
        <begin position="675"/>
        <end position="695"/>
    </location>
</feature>
<keyword evidence="9" id="KW-0106">Calcium</keyword>
<name>A0A147BSH6_IXORI</name>
<keyword evidence="10" id="KW-0769">Symport</keyword>
<evidence type="ECO:0000256" key="1">
    <source>
        <dbReference type="ARBA" id="ARBA00004141"/>
    </source>
</evidence>
<feature type="transmembrane region" description="Helical" evidence="18">
    <location>
        <begin position="155"/>
        <end position="179"/>
    </location>
</feature>
<keyword evidence="3" id="KW-0813">Transport</keyword>
<evidence type="ECO:0000256" key="4">
    <source>
        <dbReference type="ARBA" id="ARBA00022449"/>
    </source>
</evidence>
<dbReference type="Pfam" id="PF01699">
    <property type="entry name" value="Na_Ca_ex"/>
    <property type="match status" value="2"/>
</dbReference>
<feature type="transmembrane region" description="Helical" evidence="18">
    <location>
        <begin position="546"/>
        <end position="569"/>
    </location>
</feature>
<keyword evidence="11" id="KW-0630">Potassium</keyword>
<feature type="transmembrane region" description="Helical" evidence="18">
    <location>
        <begin position="581"/>
        <end position="603"/>
    </location>
</feature>
<evidence type="ECO:0000256" key="5">
    <source>
        <dbReference type="ARBA" id="ARBA00022538"/>
    </source>
</evidence>
<comment type="similarity">
    <text evidence="2">Belongs to the Ca(2+):cation antiporter (CaCA) (TC 2.A.19) family. SLC24A subfamily.</text>
</comment>
<keyword evidence="15 18" id="KW-0472">Membrane</keyword>
<feature type="transmembrane region" description="Helical" evidence="18">
    <location>
        <begin position="243"/>
        <end position="263"/>
    </location>
</feature>
<dbReference type="NCBIfam" id="TIGR00367">
    <property type="entry name" value="calcium/sodium antiporter"/>
    <property type="match status" value="1"/>
</dbReference>
<evidence type="ECO:0000256" key="11">
    <source>
        <dbReference type="ARBA" id="ARBA00022958"/>
    </source>
</evidence>
<feature type="transmembrane region" description="Helical" evidence="18">
    <location>
        <begin position="219"/>
        <end position="237"/>
    </location>
</feature>
<reference evidence="20" key="1">
    <citation type="journal article" date="2018" name="PLoS Negl. Trop. Dis.">
        <title>Sialome diversity of ticks revealed by RNAseq of single tick salivary glands.</title>
        <authorList>
            <person name="Perner J."/>
            <person name="Kropackova S."/>
            <person name="Kopacek P."/>
            <person name="Ribeiro J.M."/>
        </authorList>
    </citation>
    <scope>NUCLEOTIDE SEQUENCE</scope>
    <source>
        <strain evidence="20">Siblings of single egg batch collected in Ceske Budejovice</strain>
        <tissue evidence="20">Salivary glands</tissue>
    </source>
</reference>
<evidence type="ECO:0000256" key="7">
    <source>
        <dbReference type="ARBA" id="ARBA00022692"/>
    </source>
</evidence>
<dbReference type="PANTHER" id="PTHR10846">
    <property type="entry name" value="SODIUM/POTASSIUM/CALCIUM EXCHANGER"/>
    <property type="match status" value="1"/>
</dbReference>
<dbReference type="GO" id="GO:0008273">
    <property type="term" value="F:calcium, potassium:sodium antiporter activity"/>
    <property type="evidence" value="ECO:0007669"/>
    <property type="project" value="TreeGrafter"/>
</dbReference>
<evidence type="ECO:0000256" key="3">
    <source>
        <dbReference type="ARBA" id="ARBA00022448"/>
    </source>
</evidence>
<evidence type="ECO:0000256" key="12">
    <source>
        <dbReference type="ARBA" id="ARBA00022989"/>
    </source>
</evidence>
<dbReference type="InterPro" id="IPR004481">
    <property type="entry name" value="K/Na/Ca-exchanger"/>
</dbReference>
<dbReference type="GO" id="GO:0006874">
    <property type="term" value="P:intracellular calcium ion homeostasis"/>
    <property type="evidence" value="ECO:0007669"/>
    <property type="project" value="TreeGrafter"/>
</dbReference>
<evidence type="ECO:0000256" key="8">
    <source>
        <dbReference type="ARBA" id="ARBA00022729"/>
    </source>
</evidence>
<dbReference type="GO" id="GO:0015293">
    <property type="term" value="F:symporter activity"/>
    <property type="evidence" value="ECO:0007669"/>
    <property type="project" value="UniProtKB-KW"/>
</dbReference>
<evidence type="ECO:0000259" key="19">
    <source>
        <dbReference type="Pfam" id="PF01699"/>
    </source>
</evidence>
<keyword evidence="13" id="KW-0915">Sodium</keyword>
<evidence type="ECO:0000256" key="14">
    <source>
        <dbReference type="ARBA" id="ARBA00023065"/>
    </source>
</evidence>
<keyword evidence="7 18" id="KW-0812">Transmembrane</keyword>
<accession>A0A147BSH6</accession>
<feature type="transmembrane region" description="Helical" evidence="18">
    <location>
        <begin position="648"/>
        <end position="669"/>
    </location>
</feature>
<feature type="transmembrane region" description="Helical" evidence="18">
    <location>
        <begin position="29"/>
        <end position="46"/>
    </location>
</feature>
<dbReference type="FunFam" id="1.20.1420.30:FF:000004">
    <property type="entry name" value="Sodium/potassium/calcium exchanger 2 isoform 1"/>
    <property type="match status" value="1"/>
</dbReference>
<dbReference type="EMBL" id="GEGO01001713">
    <property type="protein sequence ID" value="JAR93691.1"/>
    <property type="molecule type" value="Transcribed_RNA"/>
</dbReference>
<dbReference type="GO" id="GO:0005262">
    <property type="term" value="F:calcium channel activity"/>
    <property type="evidence" value="ECO:0007669"/>
    <property type="project" value="TreeGrafter"/>
</dbReference>
<dbReference type="Gene3D" id="1.20.1420.30">
    <property type="entry name" value="NCX, central ion-binding region"/>
    <property type="match status" value="2"/>
</dbReference>
<keyword evidence="12 18" id="KW-1133">Transmembrane helix</keyword>
<keyword evidence="6" id="KW-0109">Calcium transport</keyword>
<sequence length="711" mass="76961">MGAHETGISSPFRTLASGRAVRRRWRHPGLVFLSGLLLLGYISFLQPSGQCQPDLLRRSGRDSADGSGEDIRPHALSWTSRSLLSAEGNTSGNATEKRAQFPKDIFTEDQRRKGAVILHVMGMVYMFVALAIVCDEFFIPALDVIIIKLNISEDVAGATFMAAGGSAPELFTSVIGVFISFDDVGIGTIVGSAVFNILFVISMCAIFSKSVLQLTWWPLFRDVTFYSIILIVLMTFFKDSIIRWWEALILLLCYAAYVTFMKFNEQIEKMIKKLLNRNKVTRVGSTDHLMPHMARRRMSAPILHSGSKFRHGLLQLLIHSIDPLHEHEGEANAKLDEKAGQLHTIASLRVLLDATKPGEGSSGGAASGLANGGPPPAPLAQGGCPRGGTQDGSSGSAETRLTSLSNSGALVRVDSVSNLQSESSITSNLSEKIAASGGGVNMSGGGVAILHPRPVQESIDSSGNPGATTEAVGTALPDSGYNSATVAQAMNNQLPMDNIDEPNEPLSVAWPDNWRERVNYVVLAPIIFPLWLTLPDVRRPEKVKFVAGSFLGSITWIAIFSYLMVWWATVVGETLGIPTEVMGLTFLAAGTSIPDLITSVLVARKGLGDMAVSSSVGSNIFDVAVGLPLPWFLSCMIYGPVKVSSTGMACSIFILFVMLIFVIVTIAVFKWRMNVGLAMVMFFLYFVFIACSLILEYEVVRCMDIINFFKG</sequence>
<evidence type="ECO:0000313" key="20">
    <source>
        <dbReference type="EMBL" id="JAR93691.1"/>
    </source>
</evidence>
<keyword evidence="16" id="KW-0739">Sodium transport</keyword>
<evidence type="ECO:0000256" key="6">
    <source>
        <dbReference type="ARBA" id="ARBA00022568"/>
    </source>
</evidence>
<keyword evidence="14" id="KW-0406">Ion transport</keyword>
<evidence type="ECO:0000256" key="15">
    <source>
        <dbReference type="ARBA" id="ARBA00023136"/>
    </source>
</evidence>
<protein>
    <submittedName>
        <fullName evidence="20">Putative k+-dependent ca2+/na+ exchanger nckx1</fullName>
    </submittedName>
</protein>